<proteinExistence type="inferred from homology"/>
<dbReference type="PANTHER" id="PTHR32309">
    <property type="entry name" value="TYROSINE-PROTEIN KINASE"/>
    <property type="match status" value="1"/>
</dbReference>
<dbReference type="Pfam" id="PF02706">
    <property type="entry name" value="Wzz"/>
    <property type="match status" value="1"/>
</dbReference>
<gene>
    <name evidence="9" type="ORF">ACFQ03_06140</name>
</gene>
<dbReference type="InterPro" id="IPR003856">
    <property type="entry name" value="LPS_length_determ_N"/>
</dbReference>
<dbReference type="InterPro" id="IPR050445">
    <property type="entry name" value="Bact_polysacc_biosynth/exp"/>
</dbReference>
<evidence type="ECO:0000313" key="9">
    <source>
        <dbReference type="EMBL" id="MFD0868723.1"/>
    </source>
</evidence>
<feature type="transmembrane region" description="Helical" evidence="7">
    <location>
        <begin position="16"/>
        <end position="38"/>
    </location>
</feature>
<keyword evidence="10" id="KW-1185">Reference proteome</keyword>
<evidence type="ECO:0000256" key="1">
    <source>
        <dbReference type="ARBA" id="ARBA00004651"/>
    </source>
</evidence>
<evidence type="ECO:0000259" key="8">
    <source>
        <dbReference type="Pfam" id="PF02706"/>
    </source>
</evidence>
<feature type="transmembrane region" description="Helical" evidence="7">
    <location>
        <begin position="178"/>
        <end position="199"/>
    </location>
</feature>
<evidence type="ECO:0000313" key="10">
    <source>
        <dbReference type="Proteomes" id="UP001597120"/>
    </source>
</evidence>
<feature type="domain" description="Polysaccharide chain length determinant N-terminal" evidence="8">
    <location>
        <begin position="2"/>
        <end position="93"/>
    </location>
</feature>
<keyword evidence="3" id="KW-1003">Cell membrane</keyword>
<dbReference type="RefSeq" id="WP_379286812.1">
    <property type="nucleotide sequence ID" value="NZ_JBHTIU010000022.1"/>
</dbReference>
<keyword evidence="5 7" id="KW-1133">Transmembrane helix</keyword>
<comment type="subcellular location">
    <subcellularLocation>
        <location evidence="1">Cell membrane</location>
        <topology evidence="1">Multi-pass membrane protein</topology>
    </subcellularLocation>
</comment>
<evidence type="ECO:0000256" key="2">
    <source>
        <dbReference type="ARBA" id="ARBA00006683"/>
    </source>
</evidence>
<dbReference type="EMBL" id="JBHTIU010000022">
    <property type="protein sequence ID" value="MFD0868723.1"/>
    <property type="molecule type" value="Genomic_DNA"/>
</dbReference>
<evidence type="ECO:0000256" key="5">
    <source>
        <dbReference type="ARBA" id="ARBA00022989"/>
    </source>
</evidence>
<sequence length="252" mass="28114">MELEIRDYIRVIGKRIWWLVGIVLLATIITGVVSYFFLKPVYQASTKIIVNKTNSSASLEQLGLSEINFHIKIIDTYKEIIKSPYIMEIVAKEQEQLGVTAGELIRRVKVSSVNNTQVMTVSITDGSHERAVQLVNAISHVFEREIVNLMSVDNVSILSEAKPQSHPSPIKPNVKMNIAISFVVSLMAALGLIFLLEYLDDRIRTEKDVHHHLGLPVLSIINKMKPEDVVNVASSAIPKQAGEPHVTLGQQE</sequence>
<evidence type="ECO:0000256" key="4">
    <source>
        <dbReference type="ARBA" id="ARBA00022692"/>
    </source>
</evidence>
<comment type="similarity">
    <text evidence="2">Belongs to the CpsC/CapA family.</text>
</comment>
<organism evidence="9 10">
    <name type="scientific">Paenibacillus residui</name>
    <dbReference type="NCBI Taxonomy" id="629724"/>
    <lineage>
        <taxon>Bacteria</taxon>
        <taxon>Bacillati</taxon>
        <taxon>Bacillota</taxon>
        <taxon>Bacilli</taxon>
        <taxon>Bacillales</taxon>
        <taxon>Paenibacillaceae</taxon>
        <taxon>Paenibacillus</taxon>
    </lineage>
</organism>
<evidence type="ECO:0000256" key="7">
    <source>
        <dbReference type="SAM" id="Phobius"/>
    </source>
</evidence>
<evidence type="ECO:0000256" key="6">
    <source>
        <dbReference type="ARBA" id="ARBA00023136"/>
    </source>
</evidence>
<keyword evidence="6 7" id="KW-0472">Membrane</keyword>
<dbReference type="PANTHER" id="PTHR32309:SF13">
    <property type="entry name" value="FERRIC ENTEROBACTIN TRANSPORT PROTEIN FEPE"/>
    <property type="match status" value="1"/>
</dbReference>
<comment type="caution">
    <text evidence="9">The sequence shown here is derived from an EMBL/GenBank/DDBJ whole genome shotgun (WGS) entry which is preliminary data.</text>
</comment>
<evidence type="ECO:0000256" key="3">
    <source>
        <dbReference type="ARBA" id="ARBA00022475"/>
    </source>
</evidence>
<accession>A0ABW3D5Y5</accession>
<reference evidence="10" key="1">
    <citation type="journal article" date="2019" name="Int. J. Syst. Evol. Microbiol.">
        <title>The Global Catalogue of Microorganisms (GCM) 10K type strain sequencing project: providing services to taxonomists for standard genome sequencing and annotation.</title>
        <authorList>
            <consortium name="The Broad Institute Genomics Platform"/>
            <consortium name="The Broad Institute Genome Sequencing Center for Infectious Disease"/>
            <person name="Wu L."/>
            <person name="Ma J."/>
        </authorList>
    </citation>
    <scope>NUCLEOTIDE SEQUENCE [LARGE SCALE GENOMIC DNA]</scope>
    <source>
        <strain evidence="10">CCUG 57263</strain>
    </source>
</reference>
<protein>
    <submittedName>
        <fullName evidence="9">YveK family protein</fullName>
    </submittedName>
</protein>
<name>A0ABW3D5Y5_9BACL</name>
<dbReference type="Proteomes" id="UP001597120">
    <property type="component" value="Unassembled WGS sequence"/>
</dbReference>
<keyword evidence="4 7" id="KW-0812">Transmembrane</keyword>